<dbReference type="RefSeq" id="WP_085160338.1">
    <property type="nucleotide sequence ID" value="NZ_AP022581.1"/>
</dbReference>
<reference evidence="1 2" key="1">
    <citation type="journal article" date="2019" name="Emerg. Microbes Infect.">
        <title>Comprehensive subspecies identification of 175 nontuberculous mycobacteria species based on 7547 genomic profiles.</title>
        <authorList>
            <person name="Matsumoto Y."/>
            <person name="Kinjo T."/>
            <person name="Motooka D."/>
            <person name="Nabeya D."/>
            <person name="Jung N."/>
            <person name="Uechi K."/>
            <person name="Horii T."/>
            <person name="Iida T."/>
            <person name="Fujita J."/>
            <person name="Nakamura S."/>
        </authorList>
    </citation>
    <scope>NUCLEOTIDE SEQUENCE [LARGE SCALE GENOMIC DNA]</scope>
    <source>
        <strain evidence="1 2">JCM 15657</strain>
    </source>
</reference>
<dbReference type="OrthoDB" id="9775927at2"/>
<dbReference type="STRING" id="169765.AWC15_21215"/>
<evidence type="ECO:0000313" key="2">
    <source>
        <dbReference type="Proteomes" id="UP000466396"/>
    </source>
</evidence>
<organism evidence="1 2">
    <name type="scientific">Mycobacterium lacus</name>
    <dbReference type="NCBI Taxonomy" id="169765"/>
    <lineage>
        <taxon>Bacteria</taxon>
        <taxon>Bacillati</taxon>
        <taxon>Actinomycetota</taxon>
        <taxon>Actinomycetes</taxon>
        <taxon>Mycobacteriales</taxon>
        <taxon>Mycobacteriaceae</taxon>
        <taxon>Mycobacterium</taxon>
    </lineage>
</organism>
<dbReference type="Proteomes" id="UP000466396">
    <property type="component" value="Chromosome"/>
</dbReference>
<proteinExistence type="predicted"/>
<evidence type="ECO:0000313" key="1">
    <source>
        <dbReference type="EMBL" id="BBX96309.1"/>
    </source>
</evidence>
<keyword evidence="2" id="KW-1185">Reference proteome</keyword>
<dbReference type="EMBL" id="AP022581">
    <property type="protein sequence ID" value="BBX96309.1"/>
    <property type="molecule type" value="Genomic_DNA"/>
</dbReference>
<accession>A0A1X1Y6Y5</accession>
<sequence>MLPTKRDFQTSIAAMANVAASDGLSAADERLLEAACVYLADDDIDWRKLAERPADEMSVRLESDVAKRCVLFLMTAAIFARGKVRLSRVEASRSIARALGCYDRFLDDLLDIARGREFIGAMRIRAKLMSSHGTSRIQVLKGFWDNMSGYLGFSTDPVLAASYHKLGLLEPGSLGRELWAHYVRNNLRFPGEKGTTGEFIVGHDVAHILSAYSTEPAGEILAGAFTAGYKARNPFAPLLLVLLQFQAGIKIDFRSQTTIAKLDPAGYMDAFRRGLECNADLTFGSWDWRLYTEVPVAELRERLAIPRQAAPAVEGGTYQEVL</sequence>
<gene>
    <name evidence="1" type="ORF">MLAC_16030</name>
</gene>
<dbReference type="KEGG" id="mlj:MLAC_16030"/>
<name>A0A1X1Y6Y5_9MYCO</name>
<protein>
    <submittedName>
        <fullName evidence="1">Uncharacterized protein</fullName>
    </submittedName>
</protein>
<dbReference type="AlphaFoldDB" id="A0A1X1Y6Y5"/>